<dbReference type="InterPro" id="IPR027417">
    <property type="entry name" value="P-loop_NTPase"/>
</dbReference>
<dbReference type="STRING" id="326475.AWB66_06270"/>
<dbReference type="SUPFAM" id="SSF52540">
    <property type="entry name" value="P-loop containing nucleoside triphosphate hydrolases"/>
    <property type="match status" value="1"/>
</dbReference>
<dbReference type="RefSeq" id="WP_125469867.1">
    <property type="nucleotide sequence ID" value="NZ_FCNZ02000071.1"/>
</dbReference>
<dbReference type="AlphaFoldDB" id="A0A158KHC5"/>
<keyword evidence="3" id="KW-1185">Reference proteome</keyword>
<reference evidence="2" key="1">
    <citation type="submission" date="2016-01" db="EMBL/GenBank/DDBJ databases">
        <authorList>
            <person name="Peeters Charlotte."/>
        </authorList>
    </citation>
    <scope>NUCLEOTIDE SEQUENCE</scope>
    <source>
        <strain evidence="2">LMG 22936</strain>
    </source>
</reference>
<dbReference type="Pfam" id="PF13401">
    <property type="entry name" value="AAA_22"/>
    <property type="match status" value="1"/>
</dbReference>
<dbReference type="GO" id="GO:0016887">
    <property type="term" value="F:ATP hydrolysis activity"/>
    <property type="evidence" value="ECO:0007669"/>
    <property type="project" value="InterPro"/>
</dbReference>
<organism evidence="2 3">
    <name type="scientific">Caballeronia telluris</name>
    <dbReference type="NCBI Taxonomy" id="326475"/>
    <lineage>
        <taxon>Bacteria</taxon>
        <taxon>Pseudomonadati</taxon>
        <taxon>Pseudomonadota</taxon>
        <taxon>Betaproteobacteria</taxon>
        <taxon>Burkholderiales</taxon>
        <taxon>Burkholderiaceae</taxon>
        <taxon>Caballeronia</taxon>
    </lineage>
</organism>
<accession>A0A158KHC5</accession>
<sequence>MKVKEAISKLLSGKQTKVPEPVMQCVEAVEAQYYKGNDLLPEYRENPLISALGPIWDKATILKALDVPIAFSAHERENSEEYRLHAVGRLSRFVMALPAHLDVVSTVQVIVRQHYVDRDVRIDSGGIEDRYRANQAGELIPIYRHQRSHAYCAGIFGLSGGGKSTALESALRLMPKVIHHEKFGINQVVWVKVDCPKGASLKDTLKVLILQFDDLLGTDYEAEVGSRATLADYANKLHRISKRHHTGLIVIDEMQHALHAVSKNDPLFDFFVNLTNVVGIPVIVSGTPKAAQLFRKTLRSARRISSQGVMSWDGVRNVDDWKRFCNQLQKYQWLAKAAPLSDSLRKYMLELSQGLPGVAIPLFQMSQYQAICSGEEKLSAEVMREVYEEKMASLSPMMSAIRSGNKARMLAYDDLLGDTLNDIVGTMEADAKRYGYQELAMEHEKNESAIDAVSRLLLC</sequence>
<comment type="caution">
    <text evidence="2">The sequence shown here is derived from an EMBL/GenBank/DDBJ whole genome shotgun (WGS) entry which is preliminary data.</text>
</comment>
<dbReference type="Gene3D" id="3.40.50.300">
    <property type="entry name" value="P-loop containing nucleotide triphosphate hydrolases"/>
    <property type="match status" value="1"/>
</dbReference>
<evidence type="ECO:0000259" key="1">
    <source>
        <dbReference type="Pfam" id="PF13401"/>
    </source>
</evidence>
<proteinExistence type="predicted"/>
<name>A0A158KHC5_9BURK</name>
<dbReference type="Proteomes" id="UP000054717">
    <property type="component" value="Unassembled WGS sequence"/>
</dbReference>
<feature type="domain" description="ORC1/DEAH AAA+ ATPase" evidence="1">
    <location>
        <begin position="147"/>
        <end position="294"/>
    </location>
</feature>
<dbReference type="EMBL" id="FCNZ02000071">
    <property type="protein sequence ID" value="SAL80548.1"/>
    <property type="molecule type" value="Genomic_DNA"/>
</dbReference>
<gene>
    <name evidence="2" type="primary">tnsC</name>
    <name evidence="2" type="ORF">AWB66_06270</name>
</gene>
<evidence type="ECO:0000313" key="3">
    <source>
        <dbReference type="Proteomes" id="UP000054717"/>
    </source>
</evidence>
<dbReference type="InterPro" id="IPR049945">
    <property type="entry name" value="AAA_22"/>
</dbReference>
<evidence type="ECO:0000313" key="2">
    <source>
        <dbReference type="EMBL" id="SAL80548.1"/>
    </source>
</evidence>
<protein>
    <submittedName>
        <fullName evidence="2">Transposon Tn7 transposition protein TnsC</fullName>
    </submittedName>
</protein>